<reference evidence="2 3" key="1">
    <citation type="submission" date="2024-01" db="EMBL/GenBank/DDBJ databases">
        <title>Genome insights into Plantactinospora veratri sp. nov.</title>
        <authorList>
            <person name="Wang L."/>
        </authorList>
    </citation>
    <scope>NUCLEOTIDE SEQUENCE [LARGE SCALE GENOMIC DNA]</scope>
    <source>
        <strain evidence="2 3">NEAU-FHS4</strain>
    </source>
</reference>
<organism evidence="2 3">
    <name type="scientific">Plantactinospora veratri</name>
    <dbReference type="NCBI Taxonomy" id="1436122"/>
    <lineage>
        <taxon>Bacteria</taxon>
        <taxon>Bacillati</taxon>
        <taxon>Actinomycetota</taxon>
        <taxon>Actinomycetes</taxon>
        <taxon>Micromonosporales</taxon>
        <taxon>Micromonosporaceae</taxon>
        <taxon>Plantactinospora</taxon>
    </lineage>
</organism>
<comment type="caution">
    <text evidence="2">The sequence shown here is derived from an EMBL/GenBank/DDBJ whole genome shotgun (WGS) entry which is preliminary data.</text>
</comment>
<name>A0ABU7SM45_9ACTN</name>
<sequence length="174" mass="20567">MTDEERKRLLTGSADEGYLTYGDRLAHQQHALNTGNYLTGLAIEEAREKYNAEERRRVDEDTAKRRQQHRSDVEKLEDVSNDIESALVDLHLGIKERDVSVGESVSQLAQLRAQLDWLRTRRNEVERQIYVTEIIRANPHRYLDHFYQRFGKFLDRPSLTWSADVDYPPKRKRR</sequence>
<dbReference type="EMBL" id="JAZGQL010000030">
    <property type="protein sequence ID" value="MEE6311032.1"/>
    <property type="molecule type" value="Genomic_DNA"/>
</dbReference>
<accession>A0ABU7SM45</accession>
<evidence type="ECO:0000256" key="1">
    <source>
        <dbReference type="SAM" id="MobiDB-lite"/>
    </source>
</evidence>
<feature type="region of interest" description="Disordered" evidence="1">
    <location>
        <begin position="53"/>
        <end position="76"/>
    </location>
</feature>
<evidence type="ECO:0000313" key="2">
    <source>
        <dbReference type="EMBL" id="MEE6311032.1"/>
    </source>
</evidence>
<protein>
    <submittedName>
        <fullName evidence="2">Uncharacterized protein</fullName>
    </submittedName>
</protein>
<dbReference type="RefSeq" id="WP_331211049.1">
    <property type="nucleotide sequence ID" value="NZ_JAZGQL010000030.1"/>
</dbReference>
<proteinExistence type="predicted"/>
<dbReference type="Proteomes" id="UP001339911">
    <property type="component" value="Unassembled WGS sequence"/>
</dbReference>
<evidence type="ECO:0000313" key="3">
    <source>
        <dbReference type="Proteomes" id="UP001339911"/>
    </source>
</evidence>
<gene>
    <name evidence="2" type="ORF">V1634_29760</name>
</gene>
<keyword evidence="3" id="KW-1185">Reference proteome</keyword>